<organism evidence="2 3">
    <name type="scientific">Blastopirellula retiformator</name>
    <dbReference type="NCBI Taxonomy" id="2527970"/>
    <lineage>
        <taxon>Bacteria</taxon>
        <taxon>Pseudomonadati</taxon>
        <taxon>Planctomycetota</taxon>
        <taxon>Planctomycetia</taxon>
        <taxon>Pirellulales</taxon>
        <taxon>Pirellulaceae</taxon>
        <taxon>Blastopirellula</taxon>
    </lineage>
</organism>
<dbReference type="GO" id="GO:0016491">
    <property type="term" value="F:oxidoreductase activity"/>
    <property type="evidence" value="ECO:0007669"/>
    <property type="project" value="InterPro"/>
</dbReference>
<dbReference type="Pfam" id="PF13450">
    <property type="entry name" value="NAD_binding_8"/>
    <property type="match status" value="1"/>
</dbReference>
<dbReference type="SUPFAM" id="SSF51905">
    <property type="entry name" value="FAD/NAD(P)-binding domain"/>
    <property type="match status" value="1"/>
</dbReference>
<dbReference type="Gene3D" id="3.50.50.60">
    <property type="entry name" value="FAD/NAD(P)-binding domain"/>
    <property type="match status" value="1"/>
</dbReference>
<accession>A0A5C5V289</accession>
<sequence length="326" mass="35126">MKVAIIGAGLSGLVCARELSSQHDVQLFDKARCVAGRMSTRRVEPDLQFDHGAQYFTARDPRFHVEVDAWVAAGAAAPWTSPIGVLQCGEVTLSENSPVRYVGVPAMNAPVKRLAEGRAIHLSTRIEAVSRDDDGWTLAAESGERFGPFDALICTAPPAQATVLLGEVAPQCAAEVAKVTLNPCWATLVQFTQWLPFDLDGAFVHDSPLSWIARNGSKPGRNAEPDCWVLHATQAWSERHVEQSPDQIAPQMLAALAAAIGKSLPGVAYQTAHRWRYSIPPQPLSVGCLSDAELRLAVGGDWCQQAKVEGAFLSGLALAETVVQWE</sequence>
<reference evidence="2 3" key="1">
    <citation type="submission" date="2019-02" db="EMBL/GenBank/DDBJ databases">
        <title>Deep-cultivation of Planctomycetes and their phenomic and genomic characterization uncovers novel biology.</title>
        <authorList>
            <person name="Wiegand S."/>
            <person name="Jogler M."/>
            <person name="Boedeker C."/>
            <person name="Pinto D."/>
            <person name="Vollmers J."/>
            <person name="Rivas-Marin E."/>
            <person name="Kohn T."/>
            <person name="Peeters S.H."/>
            <person name="Heuer A."/>
            <person name="Rast P."/>
            <person name="Oberbeckmann S."/>
            <person name="Bunk B."/>
            <person name="Jeske O."/>
            <person name="Meyerdierks A."/>
            <person name="Storesund J.E."/>
            <person name="Kallscheuer N."/>
            <person name="Luecker S."/>
            <person name="Lage O.M."/>
            <person name="Pohl T."/>
            <person name="Merkel B.J."/>
            <person name="Hornburger P."/>
            <person name="Mueller R.-W."/>
            <person name="Bruemmer F."/>
            <person name="Labrenz M."/>
            <person name="Spormann A.M."/>
            <person name="Op Den Camp H."/>
            <person name="Overmann J."/>
            <person name="Amann R."/>
            <person name="Jetten M.S.M."/>
            <person name="Mascher T."/>
            <person name="Medema M.H."/>
            <person name="Devos D.P."/>
            <person name="Kaster A.-K."/>
            <person name="Ovreas L."/>
            <person name="Rohde M."/>
            <person name="Galperin M.Y."/>
            <person name="Jogler C."/>
        </authorList>
    </citation>
    <scope>NUCLEOTIDE SEQUENCE [LARGE SCALE GENOMIC DNA]</scope>
    <source>
        <strain evidence="2 3">Enr8</strain>
    </source>
</reference>
<protein>
    <submittedName>
        <fullName evidence="2">Protoporphyrinogen oxidase</fullName>
    </submittedName>
</protein>
<evidence type="ECO:0000313" key="2">
    <source>
        <dbReference type="EMBL" id="TWT32724.1"/>
    </source>
</evidence>
<dbReference type="PANTHER" id="PTHR16128:SF5">
    <property type="entry name" value="FAD_NAD(P)-BINDING OXIDOREDUCTASE FAMILY PROTEIN"/>
    <property type="match status" value="1"/>
</dbReference>
<dbReference type="AlphaFoldDB" id="A0A5C5V289"/>
<evidence type="ECO:0000259" key="1">
    <source>
        <dbReference type="Pfam" id="PF01593"/>
    </source>
</evidence>
<dbReference type="InterPro" id="IPR002937">
    <property type="entry name" value="Amino_oxidase"/>
</dbReference>
<dbReference type="PANTHER" id="PTHR16128">
    <property type="entry name" value="FAD/NAD(P)-BINDING OXIDOREDUCTASE FAMILY PROTEIN"/>
    <property type="match status" value="1"/>
</dbReference>
<dbReference type="Pfam" id="PF01593">
    <property type="entry name" value="Amino_oxidase"/>
    <property type="match status" value="1"/>
</dbReference>
<dbReference type="EMBL" id="SJPF01000003">
    <property type="protein sequence ID" value="TWT32724.1"/>
    <property type="molecule type" value="Genomic_DNA"/>
</dbReference>
<feature type="domain" description="Amine oxidase" evidence="1">
    <location>
        <begin position="106"/>
        <end position="322"/>
    </location>
</feature>
<evidence type="ECO:0000313" key="3">
    <source>
        <dbReference type="Proteomes" id="UP000318878"/>
    </source>
</evidence>
<dbReference type="Gene3D" id="3.90.660.10">
    <property type="match status" value="1"/>
</dbReference>
<comment type="caution">
    <text evidence="2">The sequence shown here is derived from an EMBL/GenBank/DDBJ whole genome shotgun (WGS) entry which is preliminary data.</text>
</comment>
<proteinExistence type="predicted"/>
<name>A0A5C5V289_9BACT</name>
<gene>
    <name evidence="2" type="ORF">Enr8_25300</name>
</gene>
<dbReference type="RefSeq" id="WP_186767618.1">
    <property type="nucleotide sequence ID" value="NZ_SJPF01000003.1"/>
</dbReference>
<keyword evidence="3" id="KW-1185">Reference proteome</keyword>
<dbReference type="Proteomes" id="UP000318878">
    <property type="component" value="Unassembled WGS sequence"/>
</dbReference>
<dbReference type="InterPro" id="IPR036188">
    <property type="entry name" value="FAD/NAD-bd_sf"/>
</dbReference>